<dbReference type="EMBL" id="MOBN01000035">
    <property type="protein sequence ID" value="RON25651.1"/>
    <property type="molecule type" value="Genomic_DNA"/>
</dbReference>
<proteinExistence type="predicted"/>
<organism evidence="1 2">
    <name type="scientific">Pseudomonas lini</name>
    <dbReference type="NCBI Taxonomy" id="163011"/>
    <lineage>
        <taxon>Bacteria</taxon>
        <taxon>Pseudomonadati</taxon>
        <taxon>Pseudomonadota</taxon>
        <taxon>Gammaproteobacteria</taxon>
        <taxon>Pseudomonadales</taxon>
        <taxon>Pseudomonadaceae</taxon>
        <taxon>Pseudomonas</taxon>
    </lineage>
</organism>
<name>A0A423IJL9_9PSED</name>
<protein>
    <submittedName>
        <fullName evidence="1">DNA-binding protein</fullName>
    </submittedName>
</protein>
<gene>
    <name evidence="1" type="ORF">BK663_19505</name>
</gene>
<evidence type="ECO:0000313" key="1">
    <source>
        <dbReference type="EMBL" id="RON25651.1"/>
    </source>
</evidence>
<reference evidence="1 2" key="1">
    <citation type="submission" date="2016-10" db="EMBL/GenBank/DDBJ databases">
        <title>Comparative genome analysis of multiple Pseudomonas spp. focuses on biocontrol and plant growth promoting traits.</title>
        <authorList>
            <person name="Tao X.-Y."/>
            <person name="Taylor C.G."/>
        </authorList>
    </citation>
    <scope>NUCLEOTIDE SEQUENCE [LARGE SCALE GENOMIC DNA]</scope>
    <source>
        <strain evidence="1 2">48C10</strain>
    </source>
</reference>
<accession>A0A423IJL9</accession>
<dbReference type="RefSeq" id="WP_123721670.1">
    <property type="nucleotide sequence ID" value="NZ_MOBN01000035.1"/>
</dbReference>
<dbReference type="Proteomes" id="UP000284168">
    <property type="component" value="Unassembled WGS sequence"/>
</dbReference>
<sequence>MAQIANRNTDVPNLPIPGARATAAQFCTKYQISRTTFWRWSNEPGFPAPMRFGRSVRWDAEAVDAFLTHTEA</sequence>
<comment type="caution">
    <text evidence="1">The sequence shown here is derived from an EMBL/GenBank/DDBJ whole genome shotgun (WGS) entry which is preliminary data.</text>
</comment>
<keyword evidence="1" id="KW-0238">DNA-binding</keyword>
<dbReference type="Gene3D" id="1.10.238.160">
    <property type="match status" value="1"/>
</dbReference>
<dbReference type="GO" id="GO:0003677">
    <property type="term" value="F:DNA binding"/>
    <property type="evidence" value="ECO:0007669"/>
    <property type="project" value="UniProtKB-KW"/>
</dbReference>
<evidence type="ECO:0000313" key="2">
    <source>
        <dbReference type="Proteomes" id="UP000284168"/>
    </source>
</evidence>
<dbReference type="AlphaFoldDB" id="A0A423IJL9"/>